<dbReference type="PANTHER" id="PTHR43031:SF18">
    <property type="entry name" value="RHODANESE-RELATED SULFURTRANSFERASES"/>
    <property type="match status" value="1"/>
</dbReference>
<dbReference type="Pfam" id="PF00581">
    <property type="entry name" value="Rhodanese"/>
    <property type="match status" value="1"/>
</dbReference>
<dbReference type="eggNOG" id="COG0607">
    <property type="taxonomic scope" value="Bacteria"/>
</dbReference>
<protein>
    <submittedName>
        <fullName evidence="3">Rhodanese-related sulfurtransferase</fullName>
    </submittedName>
</protein>
<dbReference type="Proteomes" id="UP000182690">
    <property type="component" value="Unassembled WGS sequence"/>
</dbReference>
<dbReference type="SUPFAM" id="SSF52821">
    <property type="entry name" value="Rhodanese/Cell cycle control phosphatase"/>
    <property type="match status" value="1"/>
</dbReference>
<dbReference type="GO" id="GO:0016740">
    <property type="term" value="F:transferase activity"/>
    <property type="evidence" value="ECO:0007669"/>
    <property type="project" value="UniProtKB-KW"/>
</dbReference>
<keyword evidence="3" id="KW-0808">Transferase</keyword>
<keyword evidence="1" id="KW-0732">Signal</keyword>
<dbReference type="PROSITE" id="PS50206">
    <property type="entry name" value="RHODANESE_3"/>
    <property type="match status" value="1"/>
</dbReference>
<dbReference type="InterPro" id="IPR036873">
    <property type="entry name" value="Rhodanese-like_dom_sf"/>
</dbReference>
<dbReference type="Gene3D" id="3.40.250.10">
    <property type="entry name" value="Rhodanese-like domain"/>
    <property type="match status" value="1"/>
</dbReference>
<name>A0A1H0YGD9_9MICO</name>
<evidence type="ECO:0000256" key="1">
    <source>
        <dbReference type="SAM" id="SignalP"/>
    </source>
</evidence>
<dbReference type="OrthoDB" id="9800872at2"/>
<evidence type="ECO:0000313" key="3">
    <source>
        <dbReference type="EMBL" id="SDQ14299.1"/>
    </source>
</evidence>
<dbReference type="RefSeq" id="WP_010155355.1">
    <property type="nucleotide sequence ID" value="NZ_FNKB01000001.1"/>
</dbReference>
<dbReference type="PROSITE" id="PS51257">
    <property type="entry name" value="PROKAR_LIPOPROTEIN"/>
    <property type="match status" value="1"/>
</dbReference>
<reference evidence="3 4" key="1">
    <citation type="submission" date="2016-10" db="EMBL/GenBank/DDBJ databases">
        <authorList>
            <person name="de Groot N.N."/>
        </authorList>
    </citation>
    <scope>NUCLEOTIDE SEQUENCE [LARGE SCALE GENOMIC DNA]</scope>
    <source>
        <strain evidence="3 4">DSM 22788</strain>
    </source>
</reference>
<dbReference type="AlphaFoldDB" id="A0A1H0YGD9"/>
<evidence type="ECO:0000313" key="4">
    <source>
        <dbReference type="Proteomes" id="UP000182690"/>
    </source>
</evidence>
<dbReference type="SMART" id="SM00450">
    <property type="entry name" value="RHOD"/>
    <property type="match status" value="1"/>
</dbReference>
<dbReference type="EMBL" id="FNKB01000001">
    <property type="protein sequence ID" value="SDQ14299.1"/>
    <property type="molecule type" value="Genomic_DNA"/>
</dbReference>
<proteinExistence type="predicted"/>
<gene>
    <name evidence="3" type="ORF">SAMN04488565_0854</name>
</gene>
<dbReference type="PANTHER" id="PTHR43031">
    <property type="entry name" value="FAD-DEPENDENT OXIDOREDUCTASE"/>
    <property type="match status" value="1"/>
</dbReference>
<organism evidence="3 4">
    <name type="scientific">Leucobacter chromiiresistens</name>
    <dbReference type="NCBI Taxonomy" id="1079994"/>
    <lineage>
        <taxon>Bacteria</taxon>
        <taxon>Bacillati</taxon>
        <taxon>Actinomycetota</taxon>
        <taxon>Actinomycetes</taxon>
        <taxon>Micrococcales</taxon>
        <taxon>Microbacteriaceae</taxon>
        <taxon>Leucobacter</taxon>
    </lineage>
</organism>
<dbReference type="STRING" id="1079994.SAMN04488565_0854"/>
<evidence type="ECO:0000259" key="2">
    <source>
        <dbReference type="PROSITE" id="PS50206"/>
    </source>
</evidence>
<dbReference type="InterPro" id="IPR050229">
    <property type="entry name" value="GlpE_sulfurtransferase"/>
</dbReference>
<sequence length="123" mass="12634">MRRFALVTVTALVAAFALTSCTAPTTAQPAVSSDAIVIDVRTPAEHAKGHLDGALLLDVTAGELQAAIPDLDPHADYVVYCRSGQRAAAAVELMEEAGFTQVRNLGSLADAAAATGLSVVQTD</sequence>
<dbReference type="CDD" id="cd00158">
    <property type="entry name" value="RHOD"/>
    <property type="match status" value="1"/>
</dbReference>
<dbReference type="InterPro" id="IPR001763">
    <property type="entry name" value="Rhodanese-like_dom"/>
</dbReference>
<feature type="signal peptide" evidence="1">
    <location>
        <begin position="1"/>
        <end position="27"/>
    </location>
</feature>
<feature type="domain" description="Rhodanese" evidence="2">
    <location>
        <begin position="31"/>
        <end position="120"/>
    </location>
</feature>
<accession>A0A1H0YGD9</accession>
<feature type="chain" id="PRO_5038353603" evidence="1">
    <location>
        <begin position="28"/>
        <end position="123"/>
    </location>
</feature>